<feature type="transmembrane region" description="Helical" evidence="13">
    <location>
        <begin position="16"/>
        <end position="34"/>
    </location>
</feature>
<evidence type="ECO:0000256" key="11">
    <source>
        <dbReference type="ARBA" id="ARBA00064251"/>
    </source>
</evidence>
<organism evidence="14 15">
    <name type="scientific">Cercopithifilaria johnstoni</name>
    <dbReference type="NCBI Taxonomy" id="2874296"/>
    <lineage>
        <taxon>Eukaryota</taxon>
        <taxon>Metazoa</taxon>
        <taxon>Ecdysozoa</taxon>
        <taxon>Nematoda</taxon>
        <taxon>Chromadorea</taxon>
        <taxon>Rhabditida</taxon>
        <taxon>Spirurina</taxon>
        <taxon>Spiruromorpha</taxon>
        <taxon>Filarioidea</taxon>
        <taxon>Onchocercidae</taxon>
        <taxon>Cercopithifilaria</taxon>
    </lineage>
</organism>
<dbReference type="GO" id="GO:0030150">
    <property type="term" value="P:protein import into mitochondrial matrix"/>
    <property type="evidence" value="ECO:0007669"/>
    <property type="project" value="TreeGrafter"/>
</dbReference>
<evidence type="ECO:0000256" key="13">
    <source>
        <dbReference type="SAM" id="Phobius"/>
    </source>
</evidence>
<reference evidence="14" key="1">
    <citation type="submission" date="2021-09" db="EMBL/GenBank/DDBJ databases">
        <authorList>
            <consortium name="Pathogen Informatics"/>
        </authorList>
    </citation>
    <scope>NUCLEOTIDE SEQUENCE</scope>
</reference>
<dbReference type="GO" id="GO:0005742">
    <property type="term" value="C:mitochondrial outer membrane translocase complex"/>
    <property type="evidence" value="ECO:0007669"/>
    <property type="project" value="InterPro"/>
</dbReference>
<protein>
    <recommendedName>
        <fullName evidence="10">Mitochondrial import receptor subunit TOM20 homolog</fullName>
    </recommendedName>
    <alternativeName>
        <fullName evidence="12">Translocase of outer mitochondrial membrane protein 20</fullName>
    </alternativeName>
</protein>
<sequence>MGNDSFLSVIFSRQQIVTAAGIAAAAFIGYCIYFDHKRRSAPDYKQKIRELRRASAKNKQPTNLPNPQNVTEMQAFFLQEVQLGEELLADGHTDAGIEHLCNAITLCGQPAQLIQIFQQTLPNEHFTILLQKLPDAKIRLMRMFGNQLGQAERSHAGAEDGEIPTVVRAANAIEISDDLELE</sequence>
<evidence type="ECO:0000256" key="8">
    <source>
        <dbReference type="ARBA" id="ARBA00023128"/>
    </source>
</evidence>
<comment type="caution">
    <text evidence="14">The sequence shown here is derived from an EMBL/GenBank/DDBJ whole genome shotgun (WGS) entry which is preliminary data.</text>
</comment>
<keyword evidence="4 13" id="KW-0812">Transmembrane</keyword>
<evidence type="ECO:0000256" key="10">
    <source>
        <dbReference type="ARBA" id="ARBA00040061"/>
    </source>
</evidence>
<dbReference type="GO" id="GO:0030943">
    <property type="term" value="F:mitochondrion targeting sequence binding"/>
    <property type="evidence" value="ECO:0007669"/>
    <property type="project" value="TreeGrafter"/>
</dbReference>
<dbReference type="Proteomes" id="UP000746747">
    <property type="component" value="Unassembled WGS sequence"/>
</dbReference>
<proteinExistence type="inferred from homology"/>
<keyword evidence="9 13" id="KW-0472">Membrane</keyword>
<dbReference type="GO" id="GO:0006605">
    <property type="term" value="P:protein targeting"/>
    <property type="evidence" value="ECO:0007669"/>
    <property type="project" value="InterPro"/>
</dbReference>
<dbReference type="Pfam" id="PF02064">
    <property type="entry name" value="MAS20"/>
    <property type="match status" value="1"/>
</dbReference>
<dbReference type="InterPro" id="IPR023392">
    <property type="entry name" value="Tom20_dom_sf"/>
</dbReference>
<comment type="subunit">
    <text evidence="11">Forms part of the preprotein translocase complex of the outer mitochondrial membrane (TOM complex).</text>
</comment>
<evidence type="ECO:0000256" key="9">
    <source>
        <dbReference type="ARBA" id="ARBA00023136"/>
    </source>
</evidence>
<dbReference type="PRINTS" id="PR01989">
    <property type="entry name" value="EUOM20RECPTR"/>
</dbReference>
<keyword evidence="5" id="KW-1000">Mitochondrion outer membrane</keyword>
<dbReference type="PRINTS" id="PR00351">
    <property type="entry name" value="OM20RECEPTOR"/>
</dbReference>
<dbReference type="PANTHER" id="PTHR12430:SF0">
    <property type="entry name" value="TRANSLOCASE OF OUTER MITOCHONDRIAL MEMBRANE 20"/>
    <property type="match status" value="1"/>
</dbReference>
<keyword evidence="7 13" id="KW-1133">Transmembrane helix</keyword>
<evidence type="ECO:0000313" key="15">
    <source>
        <dbReference type="Proteomes" id="UP000746747"/>
    </source>
</evidence>
<evidence type="ECO:0000256" key="2">
    <source>
        <dbReference type="ARBA" id="ARBA00005792"/>
    </source>
</evidence>
<dbReference type="FunFam" id="1.20.960.10:FF:000004">
    <property type="entry name" value="Mitochondrial import receptor subunit TOM20 homolog"/>
    <property type="match status" value="1"/>
</dbReference>
<evidence type="ECO:0000256" key="4">
    <source>
        <dbReference type="ARBA" id="ARBA00022692"/>
    </source>
</evidence>
<accession>A0A8J2MDP6</accession>
<dbReference type="OrthoDB" id="2154253at2759"/>
<dbReference type="AlphaFoldDB" id="A0A8J2MDP6"/>
<evidence type="ECO:0000256" key="6">
    <source>
        <dbReference type="ARBA" id="ARBA00022927"/>
    </source>
</evidence>
<dbReference type="GO" id="GO:0006886">
    <property type="term" value="P:intracellular protein transport"/>
    <property type="evidence" value="ECO:0007669"/>
    <property type="project" value="InterPro"/>
</dbReference>
<evidence type="ECO:0000256" key="12">
    <source>
        <dbReference type="ARBA" id="ARBA00079364"/>
    </source>
</evidence>
<dbReference type="InterPro" id="IPR022422">
    <property type="entry name" value="MAS20_rcpt_metazoan"/>
</dbReference>
<comment type="subcellular location">
    <subcellularLocation>
        <location evidence="1">Mitochondrion outer membrane</location>
        <topology evidence="1">Single-pass membrane protein</topology>
    </subcellularLocation>
</comment>
<evidence type="ECO:0000256" key="3">
    <source>
        <dbReference type="ARBA" id="ARBA00022448"/>
    </source>
</evidence>
<evidence type="ECO:0000256" key="5">
    <source>
        <dbReference type="ARBA" id="ARBA00022787"/>
    </source>
</evidence>
<keyword evidence="15" id="KW-1185">Reference proteome</keyword>
<comment type="similarity">
    <text evidence="2">Belongs to the Tom20 family.</text>
</comment>
<name>A0A8J2MDP6_9BILA</name>
<dbReference type="SUPFAM" id="SSF47157">
    <property type="entry name" value="Mitochondrial import receptor subunit Tom20"/>
    <property type="match status" value="1"/>
</dbReference>
<evidence type="ECO:0000313" key="14">
    <source>
        <dbReference type="EMBL" id="CAG9541061.1"/>
    </source>
</evidence>
<dbReference type="InterPro" id="IPR002056">
    <property type="entry name" value="MAS20"/>
</dbReference>
<dbReference type="GO" id="GO:0008320">
    <property type="term" value="F:protein transmembrane transporter activity"/>
    <property type="evidence" value="ECO:0007669"/>
    <property type="project" value="TreeGrafter"/>
</dbReference>
<dbReference type="Gene3D" id="1.20.960.10">
    <property type="entry name" value="Mitochondrial outer membrane translocase complex, subunit Tom20 domain"/>
    <property type="match status" value="1"/>
</dbReference>
<keyword evidence="6" id="KW-0653">Protein transport</keyword>
<dbReference type="GO" id="GO:0016031">
    <property type="term" value="P:tRNA import into mitochondrion"/>
    <property type="evidence" value="ECO:0007669"/>
    <property type="project" value="TreeGrafter"/>
</dbReference>
<evidence type="ECO:0000256" key="7">
    <source>
        <dbReference type="ARBA" id="ARBA00022989"/>
    </source>
</evidence>
<dbReference type="PANTHER" id="PTHR12430">
    <property type="entry name" value="MITOCHONDRIAL IMPORT RECEPTOR SUBUNIT TOM20"/>
    <property type="match status" value="1"/>
</dbReference>
<gene>
    <name evidence="14" type="ORF">CJOHNSTONI_LOCUS10522</name>
</gene>
<keyword evidence="3" id="KW-0813">Transport</keyword>
<evidence type="ECO:0000256" key="1">
    <source>
        <dbReference type="ARBA" id="ARBA00004572"/>
    </source>
</evidence>
<dbReference type="EMBL" id="CAKAEH010002091">
    <property type="protein sequence ID" value="CAG9541061.1"/>
    <property type="molecule type" value="Genomic_DNA"/>
</dbReference>
<keyword evidence="8" id="KW-0496">Mitochondrion</keyword>